<evidence type="ECO:0000313" key="12">
    <source>
        <dbReference type="Proteomes" id="UP001634394"/>
    </source>
</evidence>
<evidence type="ECO:0000256" key="6">
    <source>
        <dbReference type="ARBA" id="ARBA00022989"/>
    </source>
</evidence>
<evidence type="ECO:0000256" key="10">
    <source>
        <dbReference type="RuleBase" id="RU364027"/>
    </source>
</evidence>
<evidence type="ECO:0000256" key="3">
    <source>
        <dbReference type="ARBA" id="ARBA00018074"/>
    </source>
</evidence>
<keyword evidence="5 10" id="KW-0812">Transmembrane</keyword>
<feature type="transmembrane region" description="Helical" evidence="10">
    <location>
        <begin position="80"/>
        <end position="101"/>
    </location>
</feature>
<comment type="similarity">
    <text evidence="2 10">Belongs to the ATG9 family.</text>
</comment>
<evidence type="ECO:0000256" key="2">
    <source>
        <dbReference type="ARBA" id="ARBA00006185"/>
    </source>
</evidence>
<evidence type="ECO:0000256" key="9">
    <source>
        <dbReference type="ARBA" id="ARBA00023136"/>
    </source>
</evidence>
<keyword evidence="4 10" id="KW-0813">Transport</keyword>
<organism evidence="11 12">
    <name type="scientific">Sinanodonta woodiana</name>
    <name type="common">Chinese pond mussel</name>
    <name type="synonym">Anodonta woodiana</name>
    <dbReference type="NCBI Taxonomy" id="1069815"/>
    <lineage>
        <taxon>Eukaryota</taxon>
        <taxon>Metazoa</taxon>
        <taxon>Spiralia</taxon>
        <taxon>Lophotrochozoa</taxon>
        <taxon>Mollusca</taxon>
        <taxon>Bivalvia</taxon>
        <taxon>Autobranchia</taxon>
        <taxon>Heteroconchia</taxon>
        <taxon>Palaeoheterodonta</taxon>
        <taxon>Unionida</taxon>
        <taxon>Unionoidea</taxon>
        <taxon>Unionidae</taxon>
        <taxon>Unioninae</taxon>
        <taxon>Sinanodonta</taxon>
    </lineage>
</organism>
<proteinExistence type="inferred from homology"/>
<evidence type="ECO:0000256" key="8">
    <source>
        <dbReference type="ARBA" id="ARBA00023055"/>
    </source>
</evidence>
<dbReference type="EMBL" id="JBJQND010000019">
    <property type="protein sequence ID" value="KAL3831619.1"/>
    <property type="molecule type" value="Genomic_DNA"/>
</dbReference>
<feature type="transmembrane region" description="Helical" evidence="10">
    <location>
        <begin position="135"/>
        <end position="157"/>
    </location>
</feature>
<keyword evidence="9 10" id="KW-0472">Membrane</keyword>
<comment type="caution">
    <text evidence="11">The sequence shown here is derived from an EMBL/GenBank/DDBJ whole genome shotgun (WGS) entry which is preliminary data.</text>
</comment>
<dbReference type="PANTHER" id="PTHR13038:SF10">
    <property type="entry name" value="AUTOPHAGY-RELATED PROTEIN 9"/>
    <property type="match status" value="1"/>
</dbReference>
<dbReference type="PANTHER" id="PTHR13038">
    <property type="entry name" value="APG9 AUTOPHAGY 9"/>
    <property type="match status" value="1"/>
</dbReference>
<evidence type="ECO:0000256" key="5">
    <source>
        <dbReference type="ARBA" id="ARBA00022692"/>
    </source>
</evidence>
<protein>
    <recommendedName>
        <fullName evidence="3 10">Autophagy-related protein 9</fullName>
    </recommendedName>
</protein>
<dbReference type="AlphaFoldDB" id="A0ABD3T3X1"/>
<dbReference type="GO" id="GO:0034045">
    <property type="term" value="C:phagophore assembly site membrane"/>
    <property type="evidence" value="ECO:0007669"/>
    <property type="project" value="UniProtKB-SubCell"/>
</dbReference>
<sequence length="773" mass="88855">MGEFQTHYEVLSSCSEEEEEVENNDDQAHHDAVYMIHTVPPNSKAHWNHIENLDEFFTRVYQYHQRHGFACMVLEDFLQLLQFAFVVIFSTFLMTCVNYNILFANERVYTNGTVRKITIPEVILPLGQCIQKFDFILSLCLLVALVFWILRVVKVVFNVFKYMEMRSFYLTALNISSYDMPNMTWHEVQRKLLEVQKEQQMCIHKTELTELDIYHRILRFKNYTIAMVNKSVLPLKYNLPFVGNYVSLSTGLKYNMEFLLFWGPWSAFENKWHLKNEYKDKNIHRRKMLSERLARKMLWLGLANLALSPLIFLWQILYFFFRYTELVKNKPAVLGARRWSNYARQYLRHYNELDHEFDARMSKGYHAASIYVSIFTSPFLTIIAKNIAFFAGSILAVLVVLTVIDEDVLTVEHILATITVAGVVVTSCRVLIPQENTVHSPDMLMRNILAHIHYIPDNWNGNAHTYHVRDEFLLLFQYKAVYLLEELFSPLITPFILIFCFRRKASEIVDFFHNFTVEVVGVGDVCSFAQMDIRKHGNPQWVSEADTDANQYNQGEDGKIELSLMHFHLTNPEWKPPENCSMFINNIKEQVHRDLTSLSSMQQDGTGMGYSHYQSLVPSGATGLGIGYTSMVSSIAGQSAMSPSFNLSTAPSGASRLRGAVSQYEGPGMQSVGNMNSVHGSFGPHSIGNKHYDEGTLELMSNDMSYSALFMHDTRSRRGYDSLDNIRARAVWQRHETSPGTPSSAATALMPNIQEEHIVEVDREEGGNSNQAV</sequence>
<dbReference type="GO" id="GO:0006869">
    <property type="term" value="P:lipid transport"/>
    <property type="evidence" value="ECO:0007669"/>
    <property type="project" value="UniProtKB-KW"/>
</dbReference>
<comment type="subcellular location">
    <subcellularLocation>
        <location evidence="1 10">Preautophagosomal structure membrane</location>
        <topology evidence="1 10">Multi-pass membrane protein</topology>
    </subcellularLocation>
</comment>
<feature type="transmembrane region" description="Helical" evidence="10">
    <location>
        <begin position="297"/>
        <end position="321"/>
    </location>
</feature>
<evidence type="ECO:0000256" key="1">
    <source>
        <dbReference type="ARBA" id="ARBA00004511"/>
    </source>
</evidence>
<dbReference type="InterPro" id="IPR007241">
    <property type="entry name" value="Autophagy-rel_prot_9"/>
</dbReference>
<feature type="transmembrane region" description="Helical" evidence="10">
    <location>
        <begin position="413"/>
        <end position="432"/>
    </location>
</feature>
<keyword evidence="8 10" id="KW-0445">Lipid transport</keyword>
<dbReference type="Proteomes" id="UP001634394">
    <property type="component" value="Unassembled WGS sequence"/>
</dbReference>
<evidence type="ECO:0000313" key="11">
    <source>
        <dbReference type="EMBL" id="KAL3831619.1"/>
    </source>
</evidence>
<accession>A0ABD3T3X1</accession>
<dbReference type="Pfam" id="PF04109">
    <property type="entry name" value="ATG9"/>
    <property type="match status" value="1"/>
</dbReference>
<dbReference type="GO" id="GO:0006914">
    <property type="term" value="P:autophagy"/>
    <property type="evidence" value="ECO:0007669"/>
    <property type="project" value="UniProtKB-KW"/>
</dbReference>
<evidence type="ECO:0000256" key="4">
    <source>
        <dbReference type="ARBA" id="ARBA00022448"/>
    </source>
</evidence>
<comment type="function">
    <text evidence="10">Phospholipid scramblase involved in autophagy. Cycles between the preautophagosomal structure/phagophore assembly site (PAS) and the cytoplasmic vesicle pool and supplies membrane for the growing autophagosome. Lipid scramblase activity plays a key role in preautophagosomal structure/phagophore assembly by distributing the phospholipids that arrive through ATG2 from the cytoplasmic to the luminal leaflet of the bilayer, thereby driving autophagosomal membrane expansion.</text>
</comment>
<feature type="transmembrane region" description="Helical" evidence="10">
    <location>
        <begin position="379"/>
        <end position="401"/>
    </location>
</feature>
<evidence type="ECO:0000256" key="7">
    <source>
        <dbReference type="ARBA" id="ARBA00023006"/>
    </source>
</evidence>
<name>A0ABD3T3X1_SINWO</name>
<keyword evidence="12" id="KW-1185">Reference proteome</keyword>
<gene>
    <name evidence="11" type="ORF">ACJMK2_023354</name>
</gene>
<reference evidence="11 12" key="1">
    <citation type="submission" date="2024-11" db="EMBL/GenBank/DDBJ databases">
        <title>Chromosome-level genome assembly of the freshwater bivalve Anodonta woodiana.</title>
        <authorList>
            <person name="Chen X."/>
        </authorList>
    </citation>
    <scope>NUCLEOTIDE SEQUENCE [LARGE SCALE GENOMIC DNA]</scope>
    <source>
        <strain evidence="11">MN2024</strain>
        <tissue evidence="11">Gills</tissue>
    </source>
</reference>
<keyword evidence="6 10" id="KW-1133">Transmembrane helix</keyword>
<dbReference type="EMBL" id="JBJQND010000019">
    <property type="protein sequence ID" value="KAL3831620.1"/>
    <property type="molecule type" value="Genomic_DNA"/>
</dbReference>
<keyword evidence="7 10" id="KW-0072">Autophagy</keyword>